<protein>
    <submittedName>
        <fullName evidence="9">Aste57867_918 protein</fullName>
    </submittedName>
</protein>
<proteinExistence type="predicted"/>
<dbReference type="Proteomes" id="UP000332933">
    <property type="component" value="Unassembled WGS sequence"/>
</dbReference>
<gene>
    <name evidence="9" type="primary">Aste57867_918</name>
    <name evidence="8" type="ORF">As57867_000917</name>
    <name evidence="9" type="ORF">ASTE57867_918</name>
</gene>
<sequence>MSADDEITTDTMVLPLNARPLMTSTPVVSLTVDTSASQNPAAPPTTTDPPSGGPENDVATQNKAANLLAHGFATHKKYVVDTASLTPEQLMHKSMSNPRGKQLWAKVRENISVLVPPKEAVRVRRPLTPPLMFDPDSDAKIKWDLALALCVVYTTCVVPVRISFSIEATGFASVFETVIDVLFFIDIMFNFRTGIVNPVTGQVYYNKREIAKAYFRGWFVIDFASTFPIESVAKLMYPDTPTNTFQTARIFRGLKLARLLKLVRIRKISIMLTKFEEEVFSNQSVLALIKILLLLLFLAHLVACVWFYIAQASSYDPKHSCALV</sequence>
<dbReference type="GO" id="GO:0016020">
    <property type="term" value="C:membrane"/>
    <property type="evidence" value="ECO:0007669"/>
    <property type="project" value="UniProtKB-SubCell"/>
</dbReference>
<feature type="transmembrane region" description="Helical" evidence="6">
    <location>
        <begin position="285"/>
        <end position="309"/>
    </location>
</feature>
<dbReference type="GO" id="GO:0005249">
    <property type="term" value="F:voltage-gated potassium channel activity"/>
    <property type="evidence" value="ECO:0007669"/>
    <property type="project" value="InterPro"/>
</dbReference>
<evidence type="ECO:0000256" key="6">
    <source>
        <dbReference type="SAM" id="Phobius"/>
    </source>
</evidence>
<dbReference type="AlphaFoldDB" id="A0A485K444"/>
<dbReference type="EMBL" id="VJMH01000058">
    <property type="protein sequence ID" value="KAF0719624.1"/>
    <property type="molecule type" value="Genomic_DNA"/>
</dbReference>
<keyword evidence="10" id="KW-1185">Reference proteome</keyword>
<evidence type="ECO:0000256" key="2">
    <source>
        <dbReference type="ARBA" id="ARBA00022692"/>
    </source>
</evidence>
<reference evidence="8" key="2">
    <citation type="submission" date="2019-06" db="EMBL/GenBank/DDBJ databases">
        <title>Genomics analysis of Aphanomyces spp. identifies a new class of oomycete effector associated with host adaptation.</title>
        <authorList>
            <person name="Gaulin E."/>
        </authorList>
    </citation>
    <scope>NUCLEOTIDE SEQUENCE</scope>
    <source>
        <strain evidence="8">CBS 578.67</strain>
    </source>
</reference>
<evidence type="ECO:0000313" key="9">
    <source>
        <dbReference type="EMBL" id="VFT78142.1"/>
    </source>
</evidence>
<dbReference type="PANTHER" id="PTHR47823">
    <property type="entry name" value="ION_TRANS DOMAIN-CONTAINING PROTEIN"/>
    <property type="match status" value="1"/>
</dbReference>
<reference evidence="9 10" key="1">
    <citation type="submission" date="2019-03" db="EMBL/GenBank/DDBJ databases">
        <authorList>
            <person name="Gaulin E."/>
            <person name="Dumas B."/>
        </authorList>
    </citation>
    <scope>NUCLEOTIDE SEQUENCE [LARGE SCALE GENOMIC DNA]</scope>
    <source>
        <strain evidence="9">CBS 568.67</strain>
    </source>
</reference>
<evidence type="ECO:0000313" key="8">
    <source>
        <dbReference type="EMBL" id="KAF0719624.1"/>
    </source>
</evidence>
<evidence type="ECO:0000256" key="1">
    <source>
        <dbReference type="ARBA" id="ARBA00004141"/>
    </source>
</evidence>
<evidence type="ECO:0000313" key="10">
    <source>
        <dbReference type="Proteomes" id="UP000332933"/>
    </source>
</evidence>
<dbReference type="PRINTS" id="PR01463">
    <property type="entry name" value="EAGCHANLFMLY"/>
</dbReference>
<comment type="subcellular location">
    <subcellularLocation>
        <location evidence="1">Membrane</location>
        <topology evidence="1">Multi-pass membrane protein</topology>
    </subcellularLocation>
</comment>
<accession>A0A485K444</accession>
<evidence type="ECO:0000259" key="7">
    <source>
        <dbReference type="Pfam" id="PF00520"/>
    </source>
</evidence>
<feature type="region of interest" description="Disordered" evidence="5">
    <location>
        <begin position="34"/>
        <end position="58"/>
    </location>
</feature>
<dbReference type="InterPro" id="IPR003938">
    <property type="entry name" value="K_chnl_volt-dep_EAG/ELK/ERG"/>
</dbReference>
<organism evidence="9 10">
    <name type="scientific">Aphanomyces stellatus</name>
    <dbReference type="NCBI Taxonomy" id="120398"/>
    <lineage>
        <taxon>Eukaryota</taxon>
        <taxon>Sar</taxon>
        <taxon>Stramenopiles</taxon>
        <taxon>Oomycota</taxon>
        <taxon>Saprolegniomycetes</taxon>
        <taxon>Saprolegniales</taxon>
        <taxon>Verrucalvaceae</taxon>
        <taxon>Aphanomyces</taxon>
    </lineage>
</organism>
<dbReference type="OrthoDB" id="432483at2759"/>
<dbReference type="PANTHER" id="PTHR47823:SF11">
    <property type="entry name" value="K+-CHANNEL ERG AND RELATED PROTEINS"/>
    <property type="match status" value="1"/>
</dbReference>
<dbReference type="EMBL" id="CAADRA010000058">
    <property type="protein sequence ID" value="VFT78142.1"/>
    <property type="molecule type" value="Genomic_DNA"/>
</dbReference>
<dbReference type="SUPFAM" id="SSF81324">
    <property type="entry name" value="Voltage-gated potassium channels"/>
    <property type="match status" value="1"/>
</dbReference>
<dbReference type="Gene3D" id="1.10.287.70">
    <property type="match status" value="1"/>
</dbReference>
<keyword evidence="2 6" id="KW-0812">Transmembrane</keyword>
<keyword evidence="3 6" id="KW-1133">Transmembrane helix</keyword>
<name>A0A485K444_9STRA</name>
<evidence type="ECO:0000256" key="4">
    <source>
        <dbReference type="ARBA" id="ARBA00023136"/>
    </source>
</evidence>
<keyword evidence="4 6" id="KW-0472">Membrane</keyword>
<evidence type="ECO:0000256" key="5">
    <source>
        <dbReference type="SAM" id="MobiDB-lite"/>
    </source>
</evidence>
<evidence type="ECO:0000256" key="3">
    <source>
        <dbReference type="ARBA" id="ARBA00022989"/>
    </source>
</evidence>
<dbReference type="InterPro" id="IPR005821">
    <property type="entry name" value="Ion_trans_dom"/>
</dbReference>
<dbReference type="Pfam" id="PF00520">
    <property type="entry name" value="Ion_trans"/>
    <property type="match status" value="1"/>
</dbReference>
<feature type="domain" description="Ion transport" evidence="7">
    <location>
        <begin position="143"/>
        <end position="311"/>
    </location>
</feature>